<protein>
    <submittedName>
        <fullName evidence="3">Uncharacterized protein</fullName>
    </submittedName>
</protein>
<feature type="compositionally biased region" description="Low complexity" evidence="2">
    <location>
        <begin position="60"/>
        <end position="72"/>
    </location>
</feature>
<accession>G0W4W7</accession>
<dbReference type="RefSeq" id="XP_003668098.1">
    <property type="nucleotide sequence ID" value="XM_003668050.1"/>
</dbReference>
<gene>
    <name evidence="3" type="primary">NDAI0A07010</name>
    <name evidence="3" type="ordered locus">NDAI_0A07010</name>
</gene>
<feature type="compositionally biased region" description="Acidic residues" evidence="2">
    <location>
        <begin position="289"/>
        <end position="300"/>
    </location>
</feature>
<dbReference type="EMBL" id="HE580267">
    <property type="protein sequence ID" value="CCD22855.1"/>
    <property type="molecule type" value="Genomic_DNA"/>
</dbReference>
<name>G0W4W7_NAUDC</name>
<sequence length="720" mass="82330">MPALSPTEHIEELLFKTDIPELALSSSSIQSPGQEQDHGEELSSATSQFTFSDTIDDHNNGNNINDNSNNKNNDTKQKGSPRQWFFKSFHQKSNNNNSSSSSLFSSSPLKKENKKDFNEVENVQNGTIQKDSKPILRGRRSFRSHFKRENNNSTNDDSSNQIEVAKNHFWNWKTSNSSIKKDDNITEFSKSTSNKERLANELLGTLSSKTYSNTSKGKGDDSTFLNAGTSSIELAETARKNLKKLLNQEDLTDNETTTDTFGTNESVSNLENEIESQSENETETRSESDDTTQSDFESEPVSEFKDEIKGIAENGNTDEEISPLTPIEDVQEKEKLLVPNPYKFVFETPNEYISRLEISTDAQIIDKKSETLKNFQAVWNLCTIGNAEHVEDHLTNITLYQLSSELLKLIKEGAREKEKLKSTLKDKNDQLKKVERDIADKITMNSTLKKEVERKNNLILERNHLMQSDLKQDKFKTDEETHLEISLKKNKANTDTEQLENNSTNGKEPHSATYLEELLFTEKNKNLLLAKAIDKYEGKLTAFRKNKKISDCYKTESLDFLCELRRSFGGILTSITINQFDIYLKRLFYTDSLIKSECPDDSQVNRMIKDIQQFYRHEVVNNFFKEIIAQFVQMETSNTFLTNQLFSLRTELRNKNNCISYLKNVDRTKSRSRSSSKGSIVQKHANEDQTRSSEAVPIDATDTTNMQSFGWNTKGPKVEY</sequence>
<dbReference type="OMA" id="KHANEDQ"/>
<feature type="compositionally biased region" description="Polar residues" evidence="2">
    <location>
        <begin position="43"/>
        <end position="53"/>
    </location>
</feature>
<evidence type="ECO:0000313" key="3">
    <source>
        <dbReference type="EMBL" id="CCD22855.1"/>
    </source>
</evidence>
<dbReference type="GeneID" id="11493405"/>
<evidence type="ECO:0000313" key="4">
    <source>
        <dbReference type="Proteomes" id="UP000000689"/>
    </source>
</evidence>
<proteinExistence type="predicted"/>
<dbReference type="eggNOG" id="ENOG502SWTW">
    <property type="taxonomic scope" value="Eukaryota"/>
</dbReference>
<feature type="compositionally biased region" description="Low complexity" evidence="2">
    <location>
        <begin position="254"/>
        <end position="265"/>
    </location>
</feature>
<feature type="region of interest" description="Disordered" evidence="2">
    <location>
        <begin position="24"/>
        <end position="80"/>
    </location>
</feature>
<feature type="compositionally biased region" description="Acidic residues" evidence="2">
    <location>
        <begin position="272"/>
        <end position="281"/>
    </location>
</feature>
<evidence type="ECO:0000256" key="1">
    <source>
        <dbReference type="SAM" id="Coils"/>
    </source>
</evidence>
<dbReference type="KEGG" id="ndi:NDAI_0A07010"/>
<dbReference type="HOGENOM" id="CLU_384056_0_0_1"/>
<evidence type="ECO:0000256" key="2">
    <source>
        <dbReference type="SAM" id="MobiDB-lite"/>
    </source>
</evidence>
<feature type="region of interest" description="Disordered" evidence="2">
    <location>
        <begin position="91"/>
        <end position="110"/>
    </location>
</feature>
<reference evidence="3 4" key="1">
    <citation type="journal article" date="2011" name="Proc. Natl. Acad. Sci. U.S.A.">
        <title>Evolutionary erosion of yeast sex chromosomes by mating-type switching accidents.</title>
        <authorList>
            <person name="Gordon J.L."/>
            <person name="Armisen D."/>
            <person name="Proux-Wera E."/>
            <person name="Oheigeartaigh S.S."/>
            <person name="Byrne K.P."/>
            <person name="Wolfe K.H."/>
        </authorList>
    </citation>
    <scope>NUCLEOTIDE SEQUENCE [LARGE SCALE GENOMIC DNA]</scope>
    <source>
        <strain evidence="4">ATCC 10597 / BCRC 20456 / CBS 421 / NBRC 0211 / NRRL Y-12639</strain>
    </source>
</reference>
<dbReference type="OrthoDB" id="4067612at2759"/>
<keyword evidence="1" id="KW-0175">Coiled coil</keyword>
<organism evidence="3 4">
    <name type="scientific">Naumovozyma dairenensis (strain ATCC 10597 / BCRC 20456 / CBS 421 / NBRC 0211 / NRRL Y-12639)</name>
    <name type="common">Saccharomyces dairenensis</name>
    <dbReference type="NCBI Taxonomy" id="1071378"/>
    <lineage>
        <taxon>Eukaryota</taxon>
        <taxon>Fungi</taxon>
        <taxon>Dikarya</taxon>
        <taxon>Ascomycota</taxon>
        <taxon>Saccharomycotina</taxon>
        <taxon>Saccharomycetes</taxon>
        <taxon>Saccharomycetales</taxon>
        <taxon>Saccharomycetaceae</taxon>
        <taxon>Naumovozyma</taxon>
    </lineage>
</organism>
<dbReference type="Proteomes" id="UP000000689">
    <property type="component" value="Chromosome 1"/>
</dbReference>
<feature type="compositionally biased region" description="Basic residues" evidence="2">
    <location>
        <begin position="136"/>
        <end position="146"/>
    </location>
</feature>
<feature type="coiled-coil region" evidence="1">
    <location>
        <begin position="410"/>
        <end position="444"/>
    </location>
</feature>
<feature type="compositionally biased region" description="Low complexity" evidence="2">
    <location>
        <begin position="151"/>
        <end position="160"/>
    </location>
</feature>
<dbReference type="AlphaFoldDB" id="G0W4W7"/>
<feature type="compositionally biased region" description="Polar residues" evidence="2">
    <location>
        <begin position="24"/>
        <end position="34"/>
    </location>
</feature>
<feature type="region of interest" description="Disordered" evidence="2">
    <location>
        <begin position="249"/>
        <end position="303"/>
    </location>
</feature>
<feature type="compositionally biased region" description="Low complexity" evidence="2">
    <location>
        <begin position="91"/>
        <end position="108"/>
    </location>
</feature>
<keyword evidence="4" id="KW-1185">Reference proteome</keyword>
<feature type="compositionally biased region" description="Polar residues" evidence="2">
    <location>
        <begin position="701"/>
        <end position="711"/>
    </location>
</feature>
<feature type="region of interest" description="Disordered" evidence="2">
    <location>
        <begin position="669"/>
        <end position="720"/>
    </location>
</feature>
<feature type="region of interest" description="Disordered" evidence="2">
    <location>
        <begin position="117"/>
        <end position="160"/>
    </location>
</feature>